<feature type="compositionally biased region" description="Basic and acidic residues" evidence="1">
    <location>
        <begin position="317"/>
        <end position="332"/>
    </location>
</feature>
<keyword evidence="4" id="KW-1185">Reference proteome</keyword>
<dbReference type="PRINTS" id="PR00180">
    <property type="entry name" value="CRETINALDHBP"/>
</dbReference>
<accession>A0AAV4UMN3</accession>
<dbReference type="InterPro" id="IPR036273">
    <property type="entry name" value="CRAL/TRIO_N_dom_sf"/>
</dbReference>
<organism evidence="3 4">
    <name type="scientific">Caerostris extrusa</name>
    <name type="common">Bark spider</name>
    <name type="synonym">Caerostris bankana</name>
    <dbReference type="NCBI Taxonomy" id="172846"/>
    <lineage>
        <taxon>Eukaryota</taxon>
        <taxon>Metazoa</taxon>
        <taxon>Ecdysozoa</taxon>
        <taxon>Arthropoda</taxon>
        <taxon>Chelicerata</taxon>
        <taxon>Arachnida</taxon>
        <taxon>Araneae</taxon>
        <taxon>Araneomorphae</taxon>
        <taxon>Entelegynae</taxon>
        <taxon>Araneoidea</taxon>
        <taxon>Araneidae</taxon>
        <taxon>Caerostris</taxon>
    </lineage>
</organism>
<dbReference type="SMART" id="SM00516">
    <property type="entry name" value="SEC14"/>
    <property type="match status" value="1"/>
</dbReference>
<dbReference type="InterPro" id="IPR036865">
    <property type="entry name" value="CRAL-TRIO_dom_sf"/>
</dbReference>
<dbReference type="AlphaFoldDB" id="A0AAV4UMN3"/>
<evidence type="ECO:0000313" key="3">
    <source>
        <dbReference type="EMBL" id="GIY58981.1"/>
    </source>
</evidence>
<evidence type="ECO:0000313" key="4">
    <source>
        <dbReference type="Proteomes" id="UP001054945"/>
    </source>
</evidence>
<dbReference type="CDD" id="cd00170">
    <property type="entry name" value="SEC14"/>
    <property type="match status" value="1"/>
</dbReference>
<feature type="region of interest" description="Disordered" evidence="1">
    <location>
        <begin position="317"/>
        <end position="343"/>
    </location>
</feature>
<name>A0AAV4UMN3_CAEEX</name>
<dbReference type="SUPFAM" id="SSF52087">
    <property type="entry name" value="CRAL/TRIO domain"/>
    <property type="match status" value="1"/>
</dbReference>
<evidence type="ECO:0000259" key="2">
    <source>
        <dbReference type="PROSITE" id="PS50191"/>
    </source>
</evidence>
<evidence type="ECO:0000256" key="1">
    <source>
        <dbReference type="SAM" id="MobiDB-lite"/>
    </source>
</evidence>
<dbReference type="Gene3D" id="1.10.8.20">
    <property type="entry name" value="N-terminal domain of phosphatidylinositol transfer protein sec14p"/>
    <property type="match status" value="1"/>
</dbReference>
<dbReference type="Proteomes" id="UP001054945">
    <property type="component" value="Unassembled WGS sequence"/>
</dbReference>
<dbReference type="EMBL" id="BPLR01013139">
    <property type="protein sequence ID" value="GIY58981.1"/>
    <property type="molecule type" value="Genomic_DNA"/>
</dbReference>
<dbReference type="Gene3D" id="3.40.525.10">
    <property type="entry name" value="CRAL-TRIO lipid binding domain"/>
    <property type="match status" value="1"/>
</dbReference>
<dbReference type="PROSITE" id="PS50191">
    <property type="entry name" value="CRAL_TRIO"/>
    <property type="match status" value="1"/>
</dbReference>
<dbReference type="GO" id="GO:1902936">
    <property type="term" value="F:phosphatidylinositol bisphosphate binding"/>
    <property type="evidence" value="ECO:0007669"/>
    <property type="project" value="TreeGrafter"/>
</dbReference>
<sequence>MNSSRGTSTFLKAIVIDVTLFSRQKDELQQVFLLRNWKFSREKKILQSCTSLVEIKMSMMNGEETYPLLMNFLPDAAVRKAEVELHETPENRLKGLKEIKKMLMMDKSTSNIDFEDDYLIQFLRHAKYNATRAFQRLRTMTIFKKKNSNLLIPLPDESFLTKSSPNFMLYLPKRCPDGCAIVLCRLGMLSPDEVSMTDIKRLFFISFTQTLRDPMTQINGVKIIHDFTNVSLRYLRHLTPSNLYLLKHASMDCVPARYKAVHIVNESIVMRAAWMIIHRFMTDKIIKRVIFHSDTEGLFDYFPRSILPPEYGGHLDDTSTDDWSRRTNKYQEQDTAGGLRSFY</sequence>
<comment type="caution">
    <text evidence="3">The sequence shown here is derived from an EMBL/GenBank/DDBJ whole genome shotgun (WGS) entry which is preliminary data.</text>
</comment>
<dbReference type="GO" id="GO:0016020">
    <property type="term" value="C:membrane"/>
    <property type="evidence" value="ECO:0007669"/>
    <property type="project" value="TreeGrafter"/>
</dbReference>
<dbReference type="SUPFAM" id="SSF46938">
    <property type="entry name" value="CRAL/TRIO N-terminal domain"/>
    <property type="match status" value="1"/>
</dbReference>
<proteinExistence type="predicted"/>
<dbReference type="PANTHER" id="PTHR10174">
    <property type="entry name" value="ALPHA-TOCOPHEROL TRANSFER PROTEIN-RELATED"/>
    <property type="match status" value="1"/>
</dbReference>
<dbReference type="InterPro" id="IPR001251">
    <property type="entry name" value="CRAL-TRIO_dom"/>
</dbReference>
<reference evidence="3 4" key="1">
    <citation type="submission" date="2021-06" db="EMBL/GenBank/DDBJ databases">
        <title>Caerostris extrusa draft genome.</title>
        <authorList>
            <person name="Kono N."/>
            <person name="Arakawa K."/>
        </authorList>
    </citation>
    <scope>NUCLEOTIDE SEQUENCE [LARGE SCALE GENOMIC DNA]</scope>
</reference>
<dbReference type="Pfam" id="PF00650">
    <property type="entry name" value="CRAL_TRIO"/>
    <property type="match status" value="1"/>
</dbReference>
<dbReference type="Gene3D" id="1.20.5.1200">
    <property type="entry name" value="Alpha-tocopherol transfer"/>
    <property type="match status" value="1"/>
</dbReference>
<gene>
    <name evidence="3" type="primary">TTPAL_5</name>
    <name evidence="3" type="ORF">CEXT_23032</name>
</gene>
<dbReference type="PANTHER" id="PTHR10174:SF208">
    <property type="entry name" value="CRAL-TRIO DOMAIN-CONTAINING PROTEIN DDB_G0278031"/>
    <property type="match status" value="1"/>
</dbReference>
<feature type="domain" description="CRAL-TRIO" evidence="2">
    <location>
        <begin position="156"/>
        <end position="319"/>
    </location>
</feature>
<protein>
    <submittedName>
        <fullName evidence="3">Alpha-tocopherol transfer protein-like</fullName>
    </submittedName>
</protein>